<protein>
    <submittedName>
        <fullName evidence="2">Uncharacterized protein</fullName>
    </submittedName>
</protein>
<comment type="caution">
    <text evidence="2">The sequence shown here is derived from an EMBL/GenBank/DDBJ whole genome shotgun (WGS) entry which is preliminary data.</text>
</comment>
<organism evidence="2 3">
    <name type="scientific">Brassica cretica</name>
    <name type="common">Mustard</name>
    <dbReference type="NCBI Taxonomy" id="69181"/>
    <lineage>
        <taxon>Eukaryota</taxon>
        <taxon>Viridiplantae</taxon>
        <taxon>Streptophyta</taxon>
        <taxon>Embryophyta</taxon>
        <taxon>Tracheophyta</taxon>
        <taxon>Spermatophyta</taxon>
        <taxon>Magnoliopsida</taxon>
        <taxon>eudicotyledons</taxon>
        <taxon>Gunneridae</taxon>
        <taxon>Pentapetalae</taxon>
        <taxon>rosids</taxon>
        <taxon>malvids</taxon>
        <taxon>Brassicales</taxon>
        <taxon>Brassicaceae</taxon>
        <taxon>Brassiceae</taxon>
        <taxon>Brassica</taxon>
    </lineage>
</organism>
<dbReference type="EMBL" id="QGKV02000299">
    <property type="protein sequence ID" value="KAF3593958.1"/>
    <property type="molecule type" value="Genomic_DNA"/>
</dbReference>
<gene>
    <name evidence="2" type="ORF">DY000_02020539</name>
</gene>
<name>A0ABQ7E9S0_BRACR</name>
<sequence>MDGDLPTVRLSSYSDTRYNSELDFQFHQVEVNQHPVAEVMPVLLKSGQSTSREKAVEKRNISSDSTVAINIVDISSRETSPWIPMPAWSRAFSLGGSIDFSLESIGQCFDRYYKYHYSPMPMESSPTNPEVGTEAREVDMEVQQENEREVQMMEGTQNGMTRTSGALGGQVEKRGTSGGPETKVKDSRDIPTGKECNVCGAGDHHTWACTRIRSQPDLNAYLICRLQLV</sequence>
<reference evidence="2 3" key="1">
    <citation type="journal article" date="2020" name="BMC Genomics">
        <title>Intraspecific diversification of the crop wild relative Brassica cretica Lam. using demographic model selection.</title>
        <authorList>
            <person name="Kioukis A."/>
            <person name="Michalopoulou V.A."/>
            <person name="Briers L."/>
            <person name="Pirintsos S."/>
            <person name="Studholme D.J."/>
            <person name="Pavlidis P."/>
            <person name="Sarris P.F."/>
        </authorList>
    </citation>
    <scope>NUCLEOTIDE SEQUENCE [LARGE SCALE GENOMIC DNA]</scope>
    <source>
        <strain evidence="3">cv. PFS-1207/04</strain>
    </source>
</reference>
<accession>A0ABQ7E9S0</accession>
<evidence type="ECO:0000313" key="3">
    <source>
        <dbReference type="Proteomes" id="UP000266723"/>
    </source>
</evidence>
<evidence type="ECO:0000256" key="1">
    <source>
        <dbReference type="SAM" id="MobiDB-lite"/>
    </source>
</evidence>
<proteinExistence type="predicted"/>
<dbReference type="Proteomes" id="UP000266723">
    <property type="component" value="Unassembled WGS sequence"/>
</dbReference>
<feature type="region of interest" description="Disordered" evidence="1">
    <location>
        <begin position="159"/>
        <end position="189"/>
    </location>
</feature>
<keyword evidence="3" id="KW-1185">Reference proteome</keyword>
<evidence type="ECO:0000313" key="2">
    <source>
        <dbReference type="EMBL" id="KAF3593958.1"/>
    </source>
</evidence>